<keyword evidence="8" id="KW-0067">ATP-binding</keyword>
<evidence type="ECO:0000256" key="2">
    <source>
        <dbReference type="ARBA" id="ARBA00009046"/>
    </source>
</evidence>
<evidence type="ECO:0000256" key="1">
    <source>
        <dbReference type="ARBA" id="ARBA00006847"/>
    </source>
</evidence>
<evidence type="ECO:0000256" key="6">
    <source>
        <dbReference type="ARBA" id="ARBA00022801"/>
    </source>
</evidence>
<dbReference type="PANTHER" id="PTHR24031">
    <property type="entry name" value="RNA HELICASE"/>
    <property type="match status" value="1"/>
</dbReference>
<evidence type="ECO:0000256" key="9">
    <source>
        <dbReference type="ARBA" id="ARBA00023118"/>
    </source>
</evidence>
<feature type="domain" description="HD Cas3-type" evidence="11">
    <location>
        <begin position="10"/>
        <end position="167"/>
    </location>
</feature>
<feature type="domain" description="Helicase ATP-binding" evidence="10">
    <location>
        <begin position="221"/>
        <end position="386"/>
    </location>
</feature>
<dbReference type="NCBIfam" id="TIGR01596">
    <property type="entry name" value="cas3_HD"/>
    <property type="match status" value="1"/>
</dbReference>
<dbReference type="InterPro" id="IPR006474">
    <property type="entry name" value="Helicase_Cas3_CRISPR-ass_core"/>
</dbReference>
<dbReference type="Proteomes" id="UP001060164">
    <property type="component" value="Chromosome"/>
</dbReference>
<evidence type="ECO:0000313" key="13">
    <source>
        <dbReference type="Proteomes" id="UP001060164"/>
    </source>
</evidence>
<keyword evidence="9" id="KW-0051">Antiviral defense</keyword>
<proteinExistence type="inferred from homology"/>
<dbReference type="CDD" id="cd09641">
    <property type="entry name" value="Cas3''_I"/>
    <property type="match status" value="1"/>
</dbReference>
<evidence type="ECO:0000259" key="10">
    <source>
        <dbReference type="PROSITE" id="PS51192"/>
    </source>
</evidence>
<evidence type="ECO:0000259" key="11">
    <source>
        <dbReference type="PROSITE" id="PS51643"/>
    </source>
</evidence>
<dbReference type="InterPro" id="IPR006483">
    <property type="entry name" value="CRISPR-assoc_Cas3_HD"/>
</dbReference>
<dbReference type="Gene3D" id="3.40.50.300">
    <property type="entry name" value="P-loop containing nucleotide triphosphate hydrolases"/>
    <property type="match status" value="2"/>
</dbReference>
<dbReference type="InterPro" id="IPR027417">
    <property type="entry name" value="P-loop_NTPase"/>
</dbReference>
<keyword evidence="13" id="KW-1185">Reference proteome</keyword>
<dbReference type="PROSITE" id="PS51192">
    <property type="entry name" value="HELICASE_ATP_BIND_1"/>
    <property type="match status" value="1"/>
</dbReference>
<keyword evidence="6" id="KW-0378">Hydrolase</keyword>
<evidence type="ECO:0000256" key="7">
    <source>
        <dbReference type="ARBA" id="ARBA00022806"/>
    </source>
</evidence>
<gene>
    <name evidence="12" type="ORF">NQ502_06900</name>
</gene>
<keyword evidence="4" id="KW-0479">Metal-binding</keyword>
<keyword evidence="7" id="KW-0347">Helicase</keyword>
<dbReference type="Gene3D" id="1.10.3210.30">
    <property type="match status" value="1"/>
</dbReference>
<dbReference type="PROSITE" id="PS51643">
    <property type="entry name" value="HD_CAS3"/>
    <property type="match status" value="1"/>
</dbReference>
<comment type="similarity">
    <text evidence="1">In the N-terminal section; belongs to the CRISPR-associated nuclease Cas3-HD family.</text>
</comment>
<evidence type="ECO:0000256" key="4">
    <source>
        <dbReference type="ARBA" id="ARBA00022723"/>
    </source>
</evidence>
<dbReference type="InterPro" id="IPR038257">
    <property type="entry name" value="CRISPR-assoc_Cas3_HD_sf"/>
</dbReference>
<organism evidence="12 13">
    <name type="scientific">Ruminococcus gauvreauii</name>
    <dbReference type="NCBI Taxonomy" id="438033"/>
    <lineage>
        <taxon>Bacteria</taxon>
        <taxon>Bacillati</taxon>
        <taxon>Bacillota</taxon>
        <taxon>Clostridia</taxon>
        <taxon>Eubacteriales</taxon>
        <taxon>Oscillospiraceae</taxon>
        <taxon>Ruminococcus</taxon>
    </lineage>
</organism>
<dbReference type="Pfam" id="PF00270">
    <property type="entry name" value="DEAD"/>
    <property type="match status" value="1"/>
</dbReference>
<dbReference type="SUPFAM" id="SSF52540">
    <property type="entry name" value="P-loop containing nucleoside triphosphate hydrolases"/>
    <property type="match status" value="1"/>
</dbReference>
<evidence type="ECO:0000256" key="3">
    <source>
        <dbReference type="ARBA" id="ARBA00022722"/>
    </source>
</evidence>
<protein>
    <submittedName>
        <fullName evidence="12">CRISPR-associated helicase/endonuclease Cas3</fullName>
    </submittedName>
</protein>
<evidence type="ECO:0000256" key="8">
    <source>
        <dbReference type="ARBA" id="ARBA00022840"/>
    </source>
</evidence>
<accession>A0ABY5VKC2</accession>
<dbReference type="CDD" id="cd17930">
    <property type="entry name" value="DEXHc_cas3"/>
    <property type="match status" value="1"/>
</dbReference>
<dbReference type="EMBL" id="CP102290">
    <property type="protein sequence ID" value="UWP60757.1"/>
    <property type="molecule type" value="Genomic_DNA"/>
</dbReference>
<reference evidence="12" key="1">
    <citation type="journal article" date="2022" name="Cell">
        <title>Design, construction, and in vivo augmentation of a complex gut microbiome.</title>
        <authorList>
            <person name="Cheng A.G."/>
            <person name="Ho P.Y."/>
            <person name="Aranda-Diaz A."/>
            <person name="Jain S."/>
            <person name="Yu F.B."/>
            <person name="Meng X."/>
            <person name="Wang M."/>
            <person name="Iakiviak M."/>
            <person name="Nagashima K."/>
            <person name="Zhao A."/>
            <person name="Murugkar P."/>
            <person name="Patil A."/>
            <person name="Atabakhsh K."/>
            <person name="Weakley A."/>
            <person name="Yan J."/>
            <person name="Brumbaugh A.R."/>
            <person name="Higginbottom S."/>
            <person name="Dimas A."/>
            <person name="Shiver A.L."/>
            <person name="Deutschbauer A."/>
            <person name="Neff N."/>
            <person name="Sonnenburg J.L."/>
            <person name="Huang K.C."/>
            <person name="Fischbach M.A."/>
        </authorList>
    </citation>
    <scope>NUCLEOTIDE SEQUENCE</scope>
    <source>
        <strain evidence="12">DSM 19829</strain>
    </source>
</reference>
<dbReference type="Pfam" id="PF22590">
    <property type="entry name" value="Cas3-like_C_2"/>
    <property type="match status" value="1"/>
</dbReference>
<evidence type="ECO:0000256" key="5">
    <source>
        <dbReference type="ARBA" id="ARBA00022741"/>
    </source>
</evidence>
<comment type="similarity">
    <text evidence="2">In the central section; belongs to the CRISPR-associated helicase Cas3 family.</text>
</comment>
<name>A0ABY5VKC2_9FIRM</name>
<dbReference type="InterPro" id="IPR054712">
    <property type="entry name" value="Cas3-like_dom"/>
</dbReference>
<keyword evidence="3" id="KW-0540">Nuclease</keyword>
<sequence>MMYLAHISEDGSREQTLKDHLEETAKLAGDFASVFECKEWGEGCGLFHDVGKYSDSFQKRLHGGPITDHATAGAVELNEKAHNLIGAYCISGHHSGLLDGGTVGDAGGEATLCGRLRKKVDAYQIYSEEISMPSFPAISLRPLGKGGFSMSFFIRMLFSCVVDADFLNTEEFMKGESRCIQYDAIDILFERLQKYIAPWLNNADKETVNGRRTDILKACLEMGAEKQGLFQLTVPTGGGKTVSSLAFALRHAMEHHLDRIIYVIPFTSIIEQNAQVFKKILGRENVLEHHSNVVCESSEELQLWQLATENWDSPVVVTTNVQFFESLFANRTSQCRKLHNIANSVIIFDEAQMLPVPYLKPCLQAISELLYNYHSSAVICTATQPSLQTFFPAQLPIREICPDVKGQYEFFRRTTIQNVGELSEEELTRQLREFTQVLCILNSRKRVQRIYEIIKEPGTYHLSTFMYPNHRKEILREIKEGLRDGLPCRLVATSLVEAGVDFDFPMVYREMAGVDSVIQAAGRCNREGKKERDKCRTMVFTMEKSEDIHIPNELKLPIAVGNEIAGAYEDIASLEAISEYFRRLYYYKGESLDQKKIIDQFEQGARSCMYPFATVAKSFHLIEKKTKTILIDVEPEAEKIAERIRWGERSRQLMRDAGQYCVNIYEQDFQSLNGAGLLEQIEEKESLELYVLRDRGMYTWEKGLTINVSRGEAVIF</sequence>
<dbReference type="SMART" id="SM00487">
    <property type="entry name" value="DEXDc"/>
    <property type="match status" value="1"/>
</dbReference>
<evidence type="ECO:0000313" key="12">
    <source>
        <dbReference type="EMBL" id="UWP60757.1"/>
    </source>
</evidence>
<keyword evidence="5" id="KW-0547">Nucleotide-binding</keyword>
<dbReference type="InterPro" id="IPR014001">
    <property type="entry name" value="Helicase_ATP-bd"/>
</dbReference>
<dbReference type="InterPro" id="IPR011545">
    <property type="entry name" value="DEAD/DEAH_box_helicase_dom"/>
</dbReference>
<dbReference type="NCBIfam" id="TIGR01587">
    <property type="entry name" value="cas3_core"/>
    <property type="match status" value="1"/>
</dbReference>